<evidence type="ECO:0000256" key="1">
    <source>
        <dbReference type="ARBA" id="ARBA00022737"/>
    </source>
</evidence>
<keyword evidence="2 3" id="KW-1015">Disulfide bond</keyword>
<sequence length="332" mass="35203">MFILGHTPINALLSFHTASAQDPNCGQTAVDLTTLSAPWKVPEKALSGAGTCDYTLTGAEGKKYKLDFTAFTVGTSDQCTDDYVQVSFDGQFTEQTYKKCGTSVPEQPPESTSNVIKVKLVSSANQAGTNTFTATVTEGEVGTSDQCTDDYVQVSFDGQFTEQTYKKCGTSVPEQPPESTSNVIKVKLVSSANQAGTNTFTATVKEVPDQPAQDPNCGQTAVDLTTLSAPWKVPEKALSGAGTCDYTLTGAEGKKYKLDFTAFTVGTSDQCTDDYVQVSFDGQFTEQTYKKCGASVPTQPPVSLSNVIKVKLVSSAVNAGTNTFTATVKEGE</sequence>
<feature type="chain" id="PRO_5043138111" evidence="4">
    <location>
        <begin position="21"/>
        <end position="332"/>
    </location>
</feature>
<proteinExistence type="predicted"/>
<evidence type="ECO:0000259" key="5">
    <source>
        <dbReference type="PROSITE" id="PS01180"/>
    </source>
</evidence>
<name>A0A183ALS3_9TREM</name>
<dbReference type="PROSITE" id="PS01180">
    <property type="entry name" value="CUB"/>
    <property type="match status" value="3"/>
</dbReference>
<feature type="domain" description="CUB" evidence="5">
    <location>
        <begin position="140"/>
        <end position="207"/>
    </location>
</feature>
<accession>A0A183ALS3</accession>
<comment type="caution">
    <text evidence="3">Lacks conserved residue(s) required for the propagation of feature annotation.</text>
</comment>
<dbReference type="InterPro" id="IPR035914">
    <property type="entry name" value="Sperma_CUB_dom_sf"/>
</dbReference>
<dbReference type="InterPro" id="IPR000859">
    <property type="entry name" value="CUB_dom"/>
</dbReference>
<organism evidence="8">
    <name type="scientific">Echinostoma caproni</name>
    <dbReference type="NCBI Taxonomy" id="27848"/>
    <lineage>
        <taxon>Eukaryota</taxon>
        <taxon>Metazoa</taxon>
        <taxon>Spiralia</taxon>
        <taxon>Lophotrochozoa</taxon>
        <taxon>Platyhelminthes</taxon>
        <taxon>Trematoda</taxon>
        <taxon>Digenea</taxon>
        <taxon>Plagiorchiida</taxon>
        <taxon>Echinostomata</taxon>
        <taxon>Echinostomatoidea</taxon>
        <taxon>Echinostomatidae</taxon>
        <taxon>Echinostoma</taxon>
    </lineage>
</organism>
<dbReference type="PANTHER" id="PTHR24251">
    <property type="entry name" value="OVOCHYMASE-RELATED"/>
    <property type="match status" value="1"/>
</dbReference>
<gene>
    <name evidence="6" type="ORF">ECPE_LOCUS7908</name>
</gene>
<evidence type="ECO:0000256" key="3">
    <source>
        <dbReference type="PROSITE-ProRule" id="PRU00059"/>
    </source>
</evidence>
<dbReference type="EMBL" id="UZAN01045255">
    <property type="protein sequence ID" value="VDP82314.1"/>
    <property type="molecule type" value="Genomic_DNA"/>
</dbReference>
<evidence type="ECO:0000256" key="2">
    <source>
        <dbReference type="ARBA" id="ARBA00023157"/>
    </source>
</evidence>
<evidence type="ECO:0000256" key="4">
    <source>
        <dbReference type="SAM" id="SignalP"/>
    </source>
</evidence>
<feature type="disulfide bond" evidence="3">
    <location>
        <begin position="25"/>
        <end position="52"/>
    </location>
</feature>
<dbReference type="SUPFAM" id="SSF49854">
    <property type="entry name" value="Spermadhesin, CUB domain"/>
    <property type="match status" value="3"/>
</dbReference>
<evidence type="ECO:0000313" key="7">
    <source>
        <dbReference type="Proteomes" id="UP000272942"/>
    </source>
</evidence>
<dbReference type="AlphaFoldDB" id="A0A183ALS3"/>
<feature type="disulfide bond" evidence="3">
    <location>
        <begin position="217"/>
        <end position="244"/>
    </location>
</feature>
<keyword evidence="7" id="KW-1185">Reference proteome</keyword>
<dbReference type="Proteomes" id="UP000272942">
    <property type="component" value="Unassembled WGS sequence"/>
</dbReference>
<dbReference type="Pfam" id="PF00431">
    <property type="entry name" value="CUB"/>
    <property type="match status" value="2"/>
</dbReference>
<reference evidence="8" key="1">
    <citation type="submission" date="2016-06" db="UniProtKB">
        <authorList>
            <consortium name="WormBaseParasite"/>
        </authorList>
    </citation>
    <scope>IDENTIFICATION</scope>
</reference>
<dbReference type="CDD" id="cd00041">
    <property type="entry name" value="CUB"/>
    <property type="match status" value="1"/>
</dbReference>
<dbReference type="SMART" id="SM00042">
    <property type="entry name" value="CUB"/>
    <property type="match status" value="2"/>
</dbReference>
<reference evidence="6 7" key="2">
    <citation type="submission" date="2018-11" db="EMBL/GenBank/DDBJ databases">
        <authorList>
            <consortium name="Pathogen Informatics"/>
        </authorList>
    </citation>
    <scope>NUCLEOTIDE SEQUENCE [LARGE SCALE GENOMIC DNA]</scope>
    <source>
        <strain evidence="6 7">Egypt</strain>
    </source>
</reference>
<dbReference type="Gene3D" id="2.60.120.290">
    <property type="entry name" value="Spermadhesin, CUB domain"/>
    <property type="match status" value="3"/>
</dbReference>
<keyword evidence="1" id="KW-0677">Repeat</keyword>
<feature type="domain" description="CUB" evidence="5">
    <location>
        <begin position="25"/>
        <end position="139"/>
    </location>
</feature>
<keyword evidence="4" id="KW-0732">Signal</keyword>
<feature type="domain" description="CUB" evidence="5">
    <location>
        <begin position="217"/>
        <end position="331"/>
    </location>
</feature>
<evidence type="ECO:0000313" key="6">
    <source>
        <dbReference type="EMBL" id="VDP82314.1"/>
    </source>
</evidence>
<evidence type="ECO:0000313" key="8">
    <source>
        <dbReference type="WBParaSite" id="ECPE_0000792901-mRNA-1"/>
    </source>
</evidence>
<protein>
    <submittedName>
        <fullName evidence="8">CUB domain-containing protein</fullName>
    </submittedName>
</protein>
<dbReference type="WBParaSite" id="ECPE_0000792901-mRNA-1">
    <property type="protein sequence ID" value="ECPE_0000792901-mRNA-1"/>
    <property type="gene ID" value="ECPE_0000792901"/>
</dbReference>
<feature type="signal peptide" evidence="4">
    <location>
        <begin position="1"/>
        <end position="20"/>
    </location>
</feature>